<evidence type="ECO:0000313" key="5">
    <source>
        <dbReference type="Proteomes" id="UP000239462"/>
    </source>
</evidence>
<dbReference type="InterPro" id="IPR053136">
    <property type="entry name" value="UTP_pyrophosphatase-like"/>
</dbReference>
<dbReference type="CDD" id="cd07344">
    <property type="entry name" value="M48_yhfN_like"/>
    <property type="match status" value="1"/>
</dbReference>
<dbReference type="RefSeq" id="WP_104837249.1">
    <property type="nucleotide sequence ID" value="NZ_CP026606.1"/>
</dbReference>
<dbReference type="KEGG" id="mmad:MMJJ_01570"/>
<dbReference type="InterPro" id="IPR002725">
    <property type="entry name" value="YgjP-like_metallopeptidase"/>
</dbReference>
<feature type="domain" description="YgjP-like metallopeptidase" evidence="1">
    <location>
        <begin position="13"/>
        <end position="220"/>
    </location>
</feature>
<dbReference type="Proteomes" id="UP000567099">
    <property type="component" value="Unassembled WGS sequence"/>
</dbReference>
<gene>
    <name evidence="3" type="ORF">HNP94_000901</name>
    <name evidence="4" type="ORF">HNP96_000114</name>
    <name evidence="2" type="ORF">MMJJ_01570</name>
</gene>
<evidence type="ECO:0000313" key="2">
    <source>
        <dbReference type="EMBL" id="AVB75576.1"/>
    </source>
</evidence>
<evidence type="ECO:0000313" key="3">
    <source>
        <dbReference type="EMBL" id="MBA2863901.1"/>
    </source>
</evidence>
<accession>A0A2L1C9L2</accession>
<dbReference type="PANTHER" id="PTHR30399">
    <property type="entry name" value="UNCHARACTERIZED PROTEIN YGJP"/>
    <property type="match status" value="1"/>
</dbReference>
<evidence type="ECO:0000313" key="6">
    <source>
        <dbReference type="Proteomes" id="UP000567099"/>
    </source>
</evidence>
<dbReference type="Gene3D" id="3.30.2010.10">
    <property type="entry name" value="Metalloproteases ('zincins'), catalytic domain"/>
    <property type="match status" value="1"/>
</dbReference>
<proteinExistence type="predicted"/>
<dbReference type="AlphaFoldDB" id="A0A2L1C9L2"/>
<dbReference type="GeneID" id="36101251"/>
<dbReference type="Pfam" id="PF01863">
    <property type="entry name" value="YgjP-like"/>
    <property type="match status" value="1"/>
</dbReference>
<organism evidence="2 5">
    <name type="scientific">Methanococcus maripaludis</name>
    <name type="common">Methanococcus deltae</name>
    <dbReference type="NCBI Taxonomy" id="39152"/>
    <lineage>
        <taxon>Archaea</taxon>
        <taxon>Methanobacteriati</taxon>
        <taxon>Methanobacteriota</taxon>
        <taxon>Methanomada group</taxon>
        <taxon>Methanococci</taxon>
        <taxon>Methanococcales</taxon>
        <taxon>Methanococcaceae</taxon>
        <taxon>Methanococcus</taxon>
    </lineage>
</organism>
<dbReference type="EMBL" id="JACDUO010000001">
    <property type="protein sequence ID" value="MBA2863901.1"/>
    <property type="molecule type" value="Genomic_DNA"/>
</dbReference>
<evidence type="ECO:0000259" key="1">
    <source>
        <dbReference type="Pfam" id="PF01863"/>
    </source>
</evidence>
<name>A0A2L1C9L2_METMI</name>
<sequence length="222" mass="26860">MVENVKIIRKKIKNMYLVVNPDCSVVVKAPVHVSDEYINSFIKKKESWIKKHLENFESLNSKSVAKKYIDGELFKYLGNEYILKVYSSKKEYLEISDNFFNLHILEPDDFEKKKKIIEKFYRKSAELELFEIFKDNYKIVTEKMPDFAVRKMKKRWGSCSFHKNKIILNERLIEKSKDCIEYVVFHELAHLRYPNHSKDFYNYLTELMPEWKVKKLKLNERH</sequence>
<dbReference type="EMBL" id="JACHED010000001">
    <property type="protein sequence ID" value="MBB6496093.1"/>
    <property type="molecule type" value="Genomic_DNA"/>
</dbReference>
<evidence type="ECO:0000313" key="7">
    <source>
        <dbReference type="Proteomes" id="UP000590564"/>
    </source>
</evidence>
<reference evidence="2" key="2">
    <citation type="submission" date="2018-02" db="EMBL/GenBank/DDBJ databases">
        <title>Complete genome sequence of the Methanococcus maripaludis type strain JJ (DSM 2067), a model for selenoprotein synthesis in Archaea.</title>
        <authorList>
            <person name="Poehlein A."/>
            <person name="Heym D."/>
            <person name="Quitzke V."/>
            <person name="Fersch J."/>
            <person name="Daniel R."/>
            <person name="Rother M."/>
        </authorList>
    </citation>
    <scope>NUCLEOTIDE SEQUENCE [LARGE SCALE GENOMIC DNA]</scope>
    <source>
        <strain evidence="2">DSM 2067</strain>
    </source>
</reference>
<dbReference type="EMBL" id="CP026606">
    <property type="protein sequence ID" value="AVB75576.1"/>
    <property type="molecule type" value="Genomic_DNA"/>
</dbReference>
<protein>
    <recommendedName>
        <fullName evidence="1">YgjP-like metallopeptidase domain-containing protein</fullName>
    </recommendedName>
</protein>
<dbReference type="Proteomes" id="UP000239462">
    <property type="component" value="Chromosome"/>
</dbReference>
<dbReference type="Proteomes" id="UP000590564">
    <property type="component" value="Unassembled WGS sequence"/>
</dbReference>
<dbReference type="PANTHER" id="PTHR30399:SF1">
    <property type="entry name" value="UTP PYROPHOSPHATASE"/>
    <property type="match status" value="1"/>
</dbReference>
<reference evidence="5" key="1">
    <citation type="journal article" date="2018" name="Genome Announc.">
        <title>Complete Genome Sequence of the Methanococcus maripaludis Type Strain JJ (DSM 2067), a Model for Selenoprotein Synthesis in Archaea.</title>
        <authorList>
            <person name="Poehlein A."/>
            <person name="Heym D."/>
            <person name="Quitzke V."/>
            <person name="Fersch J."/>
            <person name="Daniel R."/>
            <person name="Rother M."/>
        </authorList>
    </citation>
    <scope>NUCLEOTIDE SEQUENCE [LARGE SCALE GENOMIC DNA]</scope>
    <source>
        <strain evidence="5">DSM 2067</strain>
    </source>
</reference>
<reference evidence="3 6" key="3">
    <citation type="submission" date="2020-07" db="EMBL/GenBank/DDBJ databases">
        <title>Genomic Encyclopedia of Type Strains, Phase IV (KMG-V): Genome sequencing to study the core and pangenomes of soil and plant-associated prokaryotes.</title>
        <authorList>
            <person name="Whitman W."/>
        </authorList>
    </citation>
    <scope>NUCLEOTIDE SEQUENCE [LARGE SCALE GENOMIC DNA]</scope>
    <source>
        <strain evidence="3 6">C13</strain>
        <strain evidence="4 7">D1</strain>
    </source>
</reference>
<evidence type="ECO:0000313" key="4">
    <source>
        <dbReference type="EMBL" id="MBB6496093.1"/>
    </source>
</evidence>